<reference evidence="2" key="1">
    <citation type="submission" date="2022-08" db="UniProtKB">
        <authorList>
            <consortium name="EnsemblMetazoa"/>
        </authorList>
    </citation>
    <scope>IDENTIFICATION</scope>
    <source>
        <strain evidence="2">05x7-T-G4-1.051#20</strain>
    </source>
</reference>
<sequence>MLSGFVDHSLNYSYIIMIIYKQFYSLKSAADQGSLYQLRNVVRRVDVQGPEGVTSSYRSHMNFVQDCLDSFVLGACLHMFGMDSLDGVPVNVEIPHFLHLASIEEQYAWLKELGEQLFKTYIKLNEDSLINIQMTDQVSEMDDQELLLAEMYDSRINRYSCTCNKTYKTKGHFKRHLEKEHEWGFALNQDTTNSAMHSKEDHVAVWRASFMKLSLLLRDTEDAYQYGDGDRIFRNVKFEMLCADAAHHTKYRLWLWRMQAYETAILSPRQAVEYKWNCTANTHGGKGKNIPNDNLVETLVQKIKKKLREQGSNITHNSAQRIALSIQIQQELKENTSQVRKRDVQNQLLTETLSLIF</sequence>
<dbReference type="Proteomes" id="UP000005408">
    <property type="component" value="Unassembled WGS sequence"/>
</dbReference>
<dbReference type="AlphaFoldDB" id="A0A8W8MLS9"/>
<dbReference type="Pfam" id="PF20231">
    <property type="entry name" value="DUF6589"/>
    <property type="match status" value="1"/>
</dbReference>
<evidence type="ECO:0000313" key="2">
    <source>
        <dbReference type="EnsemblMetazoa" id="G34237.1:cds"/>
    </source>
</evidence>
<evidence type="ECO:0000259" key="1">
    <source>
        <dbReference type="Pfam" id="PF20231"/>
    </source>
</evidence>
<keyword evidence="3" id="KW-1185">Reference proteome</keyword>
<feature type="domain" description="DUF6589" evidence="1">
    <location>
        <begin position="19"/>
        <end position="338"/>
    </location>
</feature>
<proteinExistence type="predicted"/>
<protein>
    <recommendedName>
        <fullName evidence="1">DUF6589 domain-containing protein</fullName>
    </recommendedName>
</protein>
<dbReference type="EnsemblMetazoa" id="G34237.1">
    <property type="protein sequence ID" value="G34237.1:cds"/>
    <property type="gene ID" value="G34237"/>
</dbReference>
<evidence type="ECO:0000313" key="3">
    <source>
        <dbReference type="Proteomes" id="UP000005408"/>
    </source>
</evidence>
<accession>A0A8W8MLS9</accession>
<organism evidence="2 3">
    <name type="scientific">Magallana gigas</name>
    <name type="common">Pacific oyster</name>
    <name type="synonym">Crassostrea gigas</name>
    <dbReference type="NCBI Taxonomy" id="29159"/>
    <lineage>
        <taxon>Eukaryota</taxon>
        <taxon>Metazoa</taxon>
        <taxon>Spiralia</taxon>
        <taxon>Lophotrochozoa</taxon>
        <taxon>Mollusca</taxon>
        <taxon>Bivalvia</taxon>
        <taxon>Autobranchia</taxon>
        <taxon>Pteriomorphia</taxon>
        <taxon>Ostreida</taxon>
        <taxon>Ostreoidea</taxon>
        <taxon>Ostreidae</taxon>
        <taxon>Magallana</taxon>
    </lineage>
</organism>
<name>A0A8W8MLS9_MAGGI</name>
<dbReference type="InterPro" id="IPR046496">
    <property type="entry name" value="DUF6589"/>
</dbReference>